<sequence length="400" mass="45028">MGIDKTEFQVRFSDPVQDKYKEPPHYCLVELPPDIVELAKQGQANLSIRGRPGDDAVLCTQSKTYAIRSVALSNSVLVMSNAGPDSKPGDSAIELLEPGETNTLVISGEVSEILELVPTVPRLESLHQHLRGCEWNDDESDEETYESNVNDPLRRRRVTLDELRNLVQASDSELEEGLRKARILNLAGTLRPLPVSSLTEILVALLLTITSTGLPRPPKPIPLLKLIQNTEDEFQVNPDVMEHIASWYGVTTGKGDKRMWEADVKAIVGEIGVGILRRAEDAVEEVEFMERWKEQVGDTFTEHIDITLLDGNCLSNPIPHTKYGEPSNALLYYPRSTLPTDAAQRFQALFLTREKWKVEDIGVYLEDIAVDKKERDRLMLKYTRQITEPDGVWATARVRY</sequence>
<dbReference type="GO" id="GO:0034088">
    <property type="term" value="P:maintenance of mitotic sister chromatid cohesion"/>
    <property type="evidence" value="ECO:0007669"/>
    <property type="project" value="TreeGrafter"/>
</dbReference>
<dbReference type="EMBL" id="CAJMWT010001716">
    <property type="protein sequence ID" value="CAE6416503.1"/>
    <property type="molecule type" value="Genomic_DNA"/>
</dbReference>
<dbReference type="Proteomes" id="UP000663843">
    <property type="component" value="Unassembled WGS sequence"/>
</dbReference>
<dbReference type="GO" id="GO:0006260">
    <property type="term" value="P:DNA replication"/>
    <property type="evidence" value="ECO:0007669"/>
    <property type="project" value="UniProtKB-KW"/>
</dbReference>
<dbReference type="PANTHER" id="PTHR13395:SF6">
    <property type="entry name" value="SISTER CHROMATID COHESION PROTEIN DCC1"/>
    <property type="match status" value="1"/>
</dbReference>
<name>A0A0K6FKQ7_9AGAM</name>
<dbReference type="GO" id="GO:0000775">
    <property type="term" value="C:chromosome, centromeric region"/>
    <property type="evidence" value="ECO:0007669"/>
    <property type="project" value="TreeGrafter"/>
</dbReference>
<reference evidence="3" key="2">
    <citation type="submission" date="2021-01" db="EMBL/GenBank/DDBJ databases">
        <authorList>
            <person name="Kaushik A."/>
        </authorList>
    </citation>
    <scope>NUCLEOTIDE SEQUENCE</scope>
    <source>
        <strain evidence="3">AG2-2IIIB</strain>
    </source>
</reference>
<comment type="similarity">
    <text evidence="1">Belongs to the DCC1 family.</text>
</comment>
<gene>
    <name evidence="3" type="ORF">RDB_LOCUS49131</name>
    <name evidence="4" type="ORF">RSOLAG22IIIB_00169</name>
</gene>
<dbReference type="Pfam" id="PF09724">
    <property type="entry name" value="Dcc1"/>
    <property type="match status" value="1"/>
</dbReference>
<dbReference type="EMBL" id="CYGV01000001">
    <property type="protein sequence ID" value="CUA66722.1"/>
    <property type="molecule type" value="Genomic_DNA"/>
</dbReference>
<dbReference type="GO" id="GO:0000785">
    <property type="term" value="C:chromatin"/>
    <property type="evidence" value="ECO:0007669"/>
    <property type="project" value="TreeGrafter"/>
</dbReference>
<keyword evidence="2" id="KW-0235">DNA replication</keyword>
<evidence type="ECO:0000256" key="1">
    <source>
        <dbReference type="ARBA" id="ARBA00007017"/>
    </source>
</evidence>
<reference evidence="4 5" key="1">
    <citation type="submission" date="2015-07" db="EMBL/GenBank/DDBJ databases">
        <authorList>
            <person name="Noorani M."/>
        </authorList>
    </citation>
    <scope>NUCLEOTIDE SEQUENCE [LARGE SCALE GENOMIC DNA]</scope>
    <source>
        <strain evidence="4">BBA 69670</strain>
    </source>
</reference>
<organism evidence="4 5">
    <name type="scientific">Rhizoctonia solani</name>
    <dbReference type="NCBI Taxonomy" id="456999"/>
    <lineage>
        <taxon>Eukaryota</taxon>
        <taxon>Fungi</taxon>
        <taxon>Dikarya</taxon>
        <taxon>Basidiomycota</taxon>
        <taxon>Agaricomycotina</taxon>
        <taxon>Agaricomycetes</taxon>
        <taxon>Cantharellales</taxon>
        <taxon>Ceratobasidiaceae</taxon>
        <taxon>Rhizoctonia</taxon>
    </lineage>
</organism>
<dbReference type="AlphaFoldDB" id="A0A0K6FKQ7"/>
<evidence type="ECO:0000313" key="3">
    <source>
        <dbReference type="EMBL" id="CAE6416503.1"/>
    </source>
</evidence>
<dbReference type="InterPro" id="IPR019128">
    <property type="entry name" value="Dcc1"/>
</dbReference>
<evidence type="ECO:0000313" key="4">
    <source>
        <dbReference type="EMBL" id="CUA66722.1"/>
    </source>
</evidence>
<proteinExistence type="inferred from homology"/>
<protein>
    <submittedName>
        <fullName evidence="4">Sister chromatid cohesion protein DCC1</fullName>
    </submittedName>
</protein>
<dbReference type="Proteomes" id="UP000044841">
    <property type="component" value="Unassembled WGS sequence"/>
</dbReference>
<accession>A0A0K6FKQ7</accession>
<dbReference type="GO" id="GO:0031390">
    <property type="term" value="C:Ctf18 RFC-like complex"/>
    <property type="evidence" value="ECO:0007669"/>
    <property type="project" value="InterPro"/>
</dbReference>
<keyword evidence="5" id="KW-1185">Reference proteome</keyword>
<evidence type="ECO:0000256" key="2">
    <source>
        <dbReference type="ARBA" id="ARBA00022705"/>
    </source>
</evidence>
<dbReference type="PANTHER" id="PTHR13395">
    <property type="entry name" value="SISTER CHROMATID COHESION PROTEIN DCC1-RELATED"/>
    <property type="match status" value="1"/>
</dbReference>
<evidence type="ECO:0000313" key="5">
    <source>
        <dbReference type="Proteomes" id="UP000044841"/>
    </source>
</evidence>